<dbReference type="InterPro" id="IPR018770">
    <property type="entry name" value="ChloroindolylP_hydrolase"/>
</dbReference>
<feature type="transmembrane region" description="Helical" evidence="2">
    <location>
        <begin position="67"/>
        <end position="88"/>
    </location>
</feature>
<proteinExistence type="predicted"/>
<feature type="region of interest" description="Disordered" evidence="1">
    <location>
        <begin position="291"/>
        <end position="325"/>
    </location>
</feature>
<feature type="transmembrane region" description="Helical" evidence="2">
    <location>
        <begin position="94"/>
        <end position="113"/>
    </location>
</feature>
<evidence type="ECO:0000313" key="4">
    <source>
        <dbReference type="Proteomes" id="UP001597244"/>
    </source>
</evidence>
<organism evidence="3 4">
    <name type="scientific">Lapidilactobacillus mulanensis</name>
    <dbReference type="NCBI Taxonomy" id="2485999"/>
    <lineage>
        <taxon>Bacteria</taxon>
        <taxon>Bacillati</taxon>
        <taxon>Bacillota</taxon>
        <taxon>Bacilli</taxon>
        <taxon>Lactobacillales</taxon>
        <taxon>Lactobacillaceae</taxon>
        <taxon>Lapidilactobacillus</taxon>
    </lineage>
</organism>
<name>A0ABW4DKP3_9LACO</name>
<dbReference type="RefSeq" id="WP_125578205.1">
    <property type="nucleotide sequence ID" value="NZ_JBHTOF010000027.1"/>
</dbReference>
<keyword evidence="2" id="KW-0812">Transmembrane</keyword>
<comment type="caution">
    <text evidence="3">The sequence shown here is derived from an EMBL/GenBank/DDBJ whole genome shotgun (WGS) entry which is preliminary data.</text>
</comment>
<keyword evidence="2" id="KW-1133">Transmembrane helix</keyword>
<keyword evidence="2" id="KW-0472">Membrane</keyword>
<keyword evidence="4" id="KW-1185">Reference proteome</keyword>
<feature type="compositionally biased region" description="Polar residues" evidence="1">
    <location>
        <begin position="291"/>
        <end position="313"/>
    </location>
</feature>
<evidence type="ECO:0000256" key="2">
    <source>
        <dbReference type="SAM" id="Phobius"/>
    </source>
</evidence>
<feature type="transmembrane region" description="Helical" evidence="2">
    <location>
        <begin position="10"/>
        <end position="28"/>
    </location>
</feature>
<sequence>MNKKSNIRRILYLIAIIVAGFILFDGINAGPRGFFGRLASLALLAVSTALIIRSIQHQSDKNLFRKFSAWTFYSLAGCTGLGTLLSMSDNVDGDVFNLAICTFFFSFIAFLFVGMKSNQKPVTETFETPVSNKMLNHYHQTGLSDTDINVFRDTMSDAKKQIVELETTMTAVPKLRAINLNHDTLEVAKAMFAALVKEPQRLQEAADFLYKHLPNSVQIAKKYQEINTHEVKTADTYAVLDRSVEVLATLSEQMKHDYTDFVAEDISDLSSTLDSVNKPAQHADFNIKNEQSVSQMQDQLSQIQKDYLANQTKTDQEKDGDDTNE</sequence>
<feature type="transmembrane region" description="Helical" evidence="2">
    <location>
        <begin position="34"/>
        <end position="55"/>
    </location>
</feature>
<dbReference type="EMBL" id="JBHTOF010000027">
    <property type="protein sequence ID" value="MFD1465232.1"/>
    <property type="molecule type" value="Genomic_DNA"/>
</dbReference>
<gene>
    <name evidence="3" type="ORF">ACFQ4L_03900</name>
</gene>
<dbReference type="Pfam" id="PF10112">
    <property type="entry name" value="Halogen_Hydrol"/>
    <property type="match status" value="1"/>
</dbReference>
<evidence type="ECO:0000313" key="3">
    <source>
        <dbReference type="EMBL" id="MFD1465232.1"/>
    </source>
</evidence>
<reference evidence="4" key="1">
    <citation type="journal article" date="2019" name="Int. J. Syst. Evol. Microbiol.">
        <title>The Global Catalogue of Microorganisms (GCM) 10K type strain sequencing project: providing services to taxonomists for standard genome sequencing and annotation.</title>
        <authorList>
            <consortium name="The Broad Institute Genomics Platform"/>
            <consortium name="The Broad Institute Genome Sequencing Center for Infectious Disease"/>
            <person name="Wu L."/>
            <person name="Ma J."/>
        </authorList>
    </citation>
    <scope>NUCLEOTIDE SEQUENCE [LARGE SCALE GENOMIC DNA]</scope>
    <source>
        <strain evidence="4">CCM 8951</strain>
    </source>
</reference>
<evidence type="ECO:0000256" key="1">
    <source>
        <dbReference type="SAM" id="MobiDB-lite"/>
    </source>
</evidence>
<dbReference type="Proteomes" id="UP001597244">
    <property type="component" value="Unassembled WGS sequence"/>
</dbReference>
<accession>A0ABW4DKP3</accession>
<protein>
    <submittedName>
        <fullName evidence="3">5-bromo-4-chloroindolyl phosphate hydrolysis family protein</fullName>
    </submittedName>
</protein>